<reference evidence="2 3" key="1">
    <citation type="journal article" date="2014" name="Nat. Commun.">
        <title>Klebsormidium flaccidum genome reveals primary factors for plant terrestrial adaptation.</title>
        <authorList>
            <person name="Hori K."/>
            <person name="Maruyama F."/>
            <person name="Fujisawa T."/>
            <person name="Togashi T."/>
            <person name="Yamamoto N."/>
            <person name="Seo M."/>
            <person name="Sato S."/>
            <person name="Yamada T."/>
            <person name="Mori H."/>
            <person name="Tajima N."/>
            <person name="Moriyama T."/>
            <person name="Ikeuchi M."/>
            <person name="Watanabe M."/>
            <person name="Wada H."/>
            <person name="Kobayashi K."/>
            <person name="Saito M."/>
            <person name="Masuda T."/>
            <person name="Sasaki-Sekimoto Y."/>
            <person name="Mashiguchi K."/>
            <person name="Awai K."/>
            <person name="Shimojima M."/>
            <person name="Masuda S."/>
            <person name="Iwai M."/>
            <person name="Nobusawa T."/>
            <person name="Narise T."/>
            <person name="Kondo S."/>
            <person name="Saito H."/>
            <person name="Sato R."/>
            <person name="Murakawa M."/>
            <person name="Ihara Y."/>
            <person name="Oshima-Yamada Y."/>
            <person name="Ohtaka K."/>
            <person name="Satoh M."/>
            <person name="Sonobe K."/>
            <person name="Ishii M."/>
            <person name="Ohtani R."/>
            <person name="Kanamori-Sato M."/>
            <person name="Honoki R."/>
            <person name="Miyazaki D."/>
            <person name="Mochizuki H."/>
            <person name="Umetsu J."/>
            <person name="Higashi K."/>
            <person name="Shibata D."/>
            <person name="Kamiya Y."/>
            <person name="Sato N."/>
            <person name="Nakamura Y."/>
            <person name="Tabata S."/>
            <person name="Ida S."/>
            <person name="Kurokawa K."/>
            <person name="Ohta H."/>
        </authorList>
    </citation>
    <scope>NUCLEOTIDE SEQUENCE [LARGE SCALE GENOMIC DNA]</scope>
    <source>
        <strain evidence="2 3">NIES-2285</strain>
    </source>
</reference>
<dbReference type="OMA" id="FASPNLM"/>
<dbReference type="Proteomes" id="UP000054558">
    <property type="component" value="Unassembled WGS sequence"/>
</dbReference>
<organism evidence="2 3">
    <name type="scientific">Klebsormidium nitens</name>
    <name type="common">Green alga</name>
    <name type="synonym">Ulothrix nitens</name>
    <dbReference type="NCBI Taxonomy" id="105231"/>
    <lineage>
        <taxon>Eukaryota</taxon>
        <taxon>Viridiplantae</taxon>
        <taxon>Streptophyta</taxon>
        <taxon>Klebsormidiophyceae</taxon>
        <taxon>Klebsormidiales</taxon>
        <taxon>Klebsormidiaceae</taxon>
        <taxon>Klebsormidium</taxon>
    </lineage>
</organism>
<evidence type="ECO:0000313" key="3">
    <source>
        <dbReference type="Proteomes" id="UP000054558"/>
    </source>
</evidence>
<feature type="compositionally biased region" description="Pro residues" evidence="1">
    <location>
        <begin position="238"/>
        <end position="248"/>
    </location>
</feature>
<name>A0A1Y1IQZ9_KLENI</name>
<dbReference type="AlphaFoldDB" id="A0A1Y1IQZ9"/>
<feature type="region of interest" description="Disordered" evidence="1">
    <location>
        <begin position="385"/>
        <end position="489"/>
    </location>
</feature>
<accession>A0A1Y1IQZ9</accession>
<evidence type="ECO:0000313" key="2">
    <source>
        <dbReference type="EMBL" id="GAQ93280.1"/>
    </source>
</evidence>
<sequence>MTQPHEFAPGAYYFWLNPLDFLMAGWLCRGVADVPDDIVKSRVLKRLTPGQCFTVFNQWNASPSSTSGKLPPAPTLRRTTRGPVVQREWMGNYFHADDESGRCNFSPPAIAIIRRIPLPGDAIIGQGPNTAPLLPLYWACHSRPAHVQLPRHRILDRRPLHRRSAPPRRGAVLRRHVSAPRAHLLRRARRALGGTRPLTGGHPTGARARRRPRAAPSPGGSACGGRLQEVAVAEAVQPPAPAPAPAKRPPPRRPSRQSRPGPQRGAQAAAATPPSTGVDYSAIFNTAARGASAADTLQAAILRLLNSLAEQPFPSPDPIWGTRRQLTNELLATPDLQPSNRRASMGNIPVIDNLCQLISATSRADTGLAQHVCAFLQRFLATGARAGPPVGGHPRAPGGRGPPRDDYGAGGRGHSSLADQRDNGGGGRGGGRDRRSPPSDDGAKRMRLGDGEQDAEEPHRESRQRARKRAPSPPDRSARSVLVALSTVV</sequence>
<proteinExistence type="predicted"/>
<protein>
    <submittedName>
        <fullName evidence="2">Uncharacterized protein</fullName>
    </submittedName>
</protein>
<dbReference type="EMBL" id="DF238361">
    <property type="protein sequence ID" value="GAQ93280.1"/>
    <property type="molecule type" value="Genomic_DNA"/>
</dbReference>
<feature type="compositionally biased region" description="Low complexity" evidence="1">
    <location>
        <begin position="214"/>
        <end position="224"/>
    </location>
</feature>
<evidence type="ECO:0000256" key="1">
    <source>
        <dbReference type="SAM" id="MobiDB-lite"/>
    </source>
</evidence>
<gene>
    <name evidence="2" type="ORF">KFL_014120020</name>
</gene>
<feature type="compositionally biased region" description="Low complexity" evidence="1">
    <location>
        <begin position="385"/>
        <end position="397"/>
    </location>
</feature>
<feature type="compositionally biased region" description="Basic and acidic residues" evidence="1">
    <location>
        <begin position="430"/>
        <end position="464"/>
    </location>
</feature>
<feature type="region of interest" description="Disordered" evidence="1">
    <location>
        <begin position="238"/>
        <end position="276"/>
    </location>
</feature>
<feature type="compositionally biased region" description="Low complexity" evidence="1">
    <location>
        <begin position="257"/>
        <end position="271"/>
    </location>
</feature>
<feature type="region of interest" description="Disordered" evidence="1">
    <location>
        <begin position="187"/>
        <end position="224"/>
    </location>
</feature>
<keyword evidence="3" id="KW-1185">Reference proteome</keyword>